<dbReference type="PANTHER" id="PTHR34981">
    <property type="entry name" value="CELL DIVISION PROTEIN ZAPA"/>
    <property type="match status" value="1"/>
</dbReference>
<comment type="subcellular location">
    <subcellularLocation>
        <location evidence="1">Cytoplasm</location>
    </subcellularLocation>
</comment>
<dbReference type="EMBL" id="CP001348">
    <property type="protein sequence ID" value="ACL74562.1"/>
    <property type="molecule type" value="Genomic_DNA"/>
</dbReference>
<feature type="coiled-coil region" evidence="10">
    <location>
        <begin position="79"/>
        <end position="120"/>
    </location>
</feature>
<keyword evidence="5" id="KW-0717">Septation</keyword>
<proteinExistence type="predicted"/>
<keyword evidence="12" id="KW-1185">Reference proteome</keyword>
<keyword evidence="4" id="KW-0132">Cell division</keyword>
<dbReference type="eggNOG" id="COG3027">
    <property type="taxonomic scope" value="Bacteria"/>
</dbReference>
<evidence type="ECO:0000256" key="10">
    <source>
        <dbReference type="SAM" id="Coils"/>
    </source>
</evidence>
<evidence type="ECO:0000256" key="9">
    <source>
        <dbReference type="ARBA" id="ARBA00033158"/>
    </source>
</evidence>
<protein>
    <recommendedName>
        <fullName evidence="2">Cell division protein ZapA</fullName>
    </recommendedName>
    <alternativeName>
        <fullName evidence="9">Z ring-associated protein ZapA</fullName>
    </alternativeName>
</protein>
<evidence type="ECO:0000256" key="8">
    <source>
        <dbReference type="ARBA" id="ARBA00026068"/>
    </source>
</evidence>
<keyword evidence="3" id="KW-0963">Cytoplasm</keyword>
<dbReference type="InterPro" id="IPR053712">
    <property type="entry name" value="Bac_CellDiv_Activator"/>
</dbReference>
<evidence type="ECO:0000313" key="12">
    <source>
        <dbReference type="Proteomes" id="UP000001349"/>
    </source>
</evidence>
<dbReference type="AlphaFoldDB" id="B8I4K8"/>
<dbReference type="GO" id="GO:0032153">
    <property type="term" value="C:cell division site"/>
    <property type="evidence" value="ECO:0007669"/>
    <property type="project" value="TreeGrafter"/>
</dbReference>
<dbReference type="Gene3D" id="6.10.250.790">
    <property type="match status" value="1"/>
</dbReference>
<evidence type="ECO:0000256" key="3">
    <source>
        <dbReference type="ARBA" id="ARBA00022490"/>
    </source>
</evidence>
<evidence type="ECO:0000256" key="4">
    <source>
        <dbReference type="ARBA" id="ARBA00022618"/>
    </source>
</evidence>
<gene>
    <name evidence="11" type="ordered locus">Ccel_0174</name>
</gene>
<evidence type="ECO:0000313" key="11">
    <source>
        <dbReference type="EMBL" id="ACL74562.1"/>
    </source>
</evidence>
<evidence type="ECO:0000256" key="2">
    <source>
        <dbReference type="ARBA" id="ARBA00015195"/>
    </source>
</evidence>
<dbReference type="InterPro" id="IPR007838">
    <property type="entry name" value="Cell_div_ZapA-like"/>
</dbReference>
<dbReference type="Pfam" id="PF05164">
    <property type="entry name" value="ZapA"/>
    <property type="match status" value="1"/>
</dbReference>
<comment type="function">
    <text evidence="7">Activator of cell division through the inhibition of FtsZ GTPase activity, therefore promoting FtsZ assembly into bundles of protofilaments necessary for the formation of the division Z ring. It is recruited early at mid-cell but it is not essential for cell division.</text>
</comment>
<dbReference type="HOGENOM" id="CLU_116623_0_0_9"/>
<evidence type="ECO:0000256" key="5">
    <source>
        <dbReference type="ARBA" id="ARBA00023210"/>
    </source>
</evidence>
<organism evidence="11 12">
    <name type="scientific">Ruminiclostridium cellulolyticum (strain ATCC 35319 / DSM 5812 / JCM 6584 / H10)</name>
    <name type="common">Clostridium cellulolyticum</name>
    <dbReference type="NCBI Taxonomy" id="394503"/>
    <lineage>
        <taxon>Bacteria</taxon>
        <taxon>Bacillati</taxon>
        <taxon>Bacillota</taxon>
        <taxon>Clostridia</taxon>
        <taxon>Eubacteriales</taxon>
        <taxon>Oscillospiraceae</taxon>
        <taxon>Ruminiclostridium</taxon>
    </lineage>
</organism>
<dbReference type="PANTHER" id="PTHR34981:SF1">
    <property type="entry name" value="CELL DIVISION PROTEIN ZAPA"/>
    <property type="match status" value="1"/>
</dbReference>
<dbReference type="SUPFAM" id="SSF102829">
    <property type="entry name" value="Cell division protein ZapA-like"/>
    <property type="match status" value="1"/>
</dbReference>
<dbReference type="GO" id="GO:0000917">
    <property type="term" value="P:division septum assembly"/>
    <property type="evidence" value="ECO:0007669"/>
    <property type="project" value="UniProtKB-KW"/>
</dbReference>
<comment type="subunit">
    <text evidence="8">Homodimer. Interacts with FtsZ.</text>
</comment>
<keyword evidence="6" id="KW-0131">Cell cycle</keyword>
<dbReference type="InterPro" id="IPR036192">
    <property type="entry name" value="Cell_div_ZapA-like_sf"/>
</dbReference>
<evidence type="ECO:0000256" key="6">
    <source>
        <dbReference type="ARBA" id="ARBA00023306"/>
    </source>
</evidence>
<reference evidence="11 12" key="1">
    <citation type="submission" date="2009-01" db="EMBL/GenBank/DDBJ databases">
        <title>Complete sequence of Clostridium cellulolyticum H10.</title>
        <authorList>
            <consortium name="US DOE Joint Genome Institute"/>
            <person name="Lucas S."/>
            <person name="Copeland A."/>
            <person name="Lapidus A."/>
            <person name="Glavina del Rio T."/>
            <person name="Dalin E."/>
            <person name="Tice H."/>
            <person name="Bruce D."/>
            <person name="Goodwin L."/>
            <person name="Pitluck S."/>
            <person name="Chertkov O."/>
            <person name="Saunders E."/>
            <person name="Brettin T."/>
            <person name="Detter J.C."/>
            <person name="Han C."/>
            <person name="Larimer F."/>
            <person name="Land M."/>
            <person name="Hauser L."/>
            <person name="Kyrpides N."/>
            <person name="Ivanova N."/>
            <person name="Zhou J."/>
            <person name="Richardson P."/>
        </authorList>
    </citation>
    <scope>NUCLEOTIDE SEQUENCE [LARGE SCALE GENOMIC DNA]</scope>
    <source>
        <strain evidence="12">ATCC 35319 / DSM 5812 / JCM 6584 / H10</strain>
    </source>
</reference>
<dbReference type="GO" id="GO:0000921">
    <property type="term" value="P:septin ring assembly"/>
    <property type="evidence" value="ECO:0007669"/>
    <property type="project" value="TreeGrafter"/>
</dbReference>
<keyword evidence="10" id="KW-0175">Coiled coil</keyword>
<dbReference type="GO" id="GO:0005829">
    <property type="term" value="C:cytosol"/>
    <property type="evidence" value="ECO:0007669"/>
    <property type="project" value="TreeGrafter"/>
</dbReference>
<sequence>MTAKNKVVIRIAGKDYTLVGSEPDEYIHKVGLYIDKKMNEIMLRNSRLSTSFAAVLTAINVADDYFKSKAEEISLGKEKDELVNETEKLKCEIEQLREQNEELVAKNTSLQVELAKREAELGEVRNSISKDNRVIAQKSLAGYDI</sequence>
<accession>B8I4K8</accession>
<dbReference type="RefSeq" id="WP_012634627.1">
    <property type="nucleotide sequence ID" value="NC_011898.1"/>
</dbReference>
<dbReference type="Proteomes" id="UP000001349">
    <property type="component" value="Chromosome"/>
</dbReference>
<dbReference type="STRING" id="394503.Ccel_0174"/>
<dbReference type="OrthoDB" id="1711036at2"/>
<name>B8I4K8_RUMCH</name>
<dbReference type="GO" id="GO:0030428">
    <property type="term" value="C:cell septum"/>
    <property type="evidence" value="ECO:0007669"/>
    <property type="project" value="TreeGrafter"/>
</dbReference>
<dbReference type="KEGG" id="cce:Ccel_0174"/>
<dbReference type="GO" id="GO:0043093">
    <property type="term" value="P:FtsZ-dependent cytokinesis"/>
    <property type="evidence" value="ECO:0007669"/>
    <property type="project" value="TreeGrafter"/>
</dbReference>
<evidence type="ECO:0000256" key="7">
    <source>
        <dbReference type="ARBA" id="ARBA00024910"/>
    </source>
</evidence>
<evidence type="ECO:0000256" key="1">
    <source>
        <dbReference type="ARBA" id="ARBA00004496"/>
    </source>
</evidence>